<dbReference type="RefSeq" id="XP_001880092.1">
    <property type="nucleotide sequence ID" value="XM_001880057.1"/>
</dbReference>
<keyword evidence="2" id="KW-1185">Reference proteome</keyword>
<dbReference type="GeneID" id="6075499"/>
<gene>
    <name evidence="1" type="ORF">LACBIDRAFT_326324</name>
</gene>
<sequence>MAFDVMVPAPESLPKTPLEALQLERLRVYGRPLWSTYSDHEIIHAVQKKLLGDDPQDFPSSNPDKRNLQVLAVHSTRFILNLTAAGAASQMAVDSVRGHLRVLTDYNASTRMLKSEVLSEPILAVAAGDLLLRNKEIYQRAINILVKQLLLHKKVIAVGENGETYARIILIVNRDATVHAAGGQICVVDPVRRHISPLPYLPHSQFRYAVRPFLLKSYLSQLVDISSLTVVNDAYKSGLEWASEVYMNFTHFVQLEDFIGSYFSYEFILLCWRRGLALQCVNGQPVIDNLLIGYRGELSKPFDLKKFVLVPVQIKNRISPASLNLVKTITCPFLKDKTERWKPEYMAILMDLGTTSCFQGTQGHVDVTKCEAEKGQTEWPAFQKTKEYSAPYLSLHE</sequence>
<proteinExistence type="predicted"/>
<dbReference type="AlphaFoldDB" id="B0D821"/>
<evidence type="ECO:0000313" key="2">
    <source>
        <dbReference type="Proteomes" id="UP000001194"/>
    </source>
</evidence>
<dbReference type="PANTHER" id="PTHR33266">
    <property type="entry name" value="CHROMOSOME 15, WHOLE GENOME SHOTGUN SEQUENCE"/>
    <property type="match status" value="1"/>
</dbReference>
<protein>
    <submittedName>
        <fullName evidence="1">Predicted protein</fullName>
    </submittedName>
</protein>
<dbReference type="KEGG" id="lbc:LACBIDRAFT_326324"/>
<dbReference type="PANTHER" id="PTHR33266:SF1">
    <property type="entry name" value="F-BOX DOMAIN-CONTAINING PROTEIN"/>
    <property type="match status" value="1"/>
</dbReference>
<dbReference type="InParanoid" id="B0D821"/>
<dbReference type="OrthoDB" id="107110at2759"/>
<accession>B0D821</accession>
<dbReference type="Proteomes" id="UP000001194">
    <property type="component" value="Unassembled WGS sequence"/>
</dbReference>
<reference evidence="1 2" key="1">
    <citation type="journal article" date="2008" name="Nature">
        <title>The genome of Laccaria bicolor provides insights into mycorrhizal symbiosis.</title>
        <authorList>
            <person name="Martin F."/>
            <person name="Aerts A."/>
            <person name="Ahren D."/>
            <person name="Brun A."/>
            <person name="Danchin E.G.J."/>
            <person name="Duchaussoy F."/>
            <person name="Gibon J."/>
            <person name="Kohler A."/>
            <person name="Lindquist E."/>
            <person name="Pereda V."/>
            <person name="Salamov A."/>
            <person name="Shapiro H.J."/>
            <person name="Wuyts J."/>
            <person name="Blaudez D."/>
            <person name="Buee M."/>
            <person name="Brokstein P."/>
            <person name="Canbaeck B."/>
            <person name="Cohen D."/>
            <person name="Courty P.E."/>
            <person name="Coutinho P.M."/>
            <person name="Delaruelle C."/>
            <person name="Detter J.C."/>
            <person name="Deveau A."/>
            <person name="DiFazio S."/>
            <person name="Duplessis S."/>
            <person name="Fraissinet-Tachet L."/>
            <person name="Lucic E."/>
            <person name="Frey-Klett P."/>
            <person name="Fourrey C."/>
            <person name="Feussner I."/>
            <person name="Gay G."/>
            <person name="Grimwood J."/>
            <person name="Hoegger P.J."/>
            <person name="Jain P."/>
            <person name="Kilaru S."/>
            <person name="Labbe J."/>
            <person name="Lin Y.C."/>
            <person name="Legue V."/>
            <person name="Le Tacon F."/>
            <person name="Marmeisse R."/>
            <person name="Melayah D."/>
            <person name="Montanini B."/>
            <person name="Muratet M."/>
            <person name="Nehls U."/>
            <person name="Niculita-Hirzel H."/>
            <person name="Oudot-Le Secq M.P."/>
            <person name="Peter M."/>
            <person name="Quesneville H."/>
            <person name="Rajashekar B."/>
            <person name="Reich M."/>
            <person name="Rouhier N."/>
            <person name="Schmutz J."/>
            <person name="Yin T."/>
            <person name="Chalot M."/>
            <person name="Henrissat B."/>
            <person name="Kuees U."/>
            <person name="Lucas S."/>
            <person name="Van de Peer Y."/>
            <person name="Podila G.K."/>
            <person name="Polle A."/>
            <person name="Pukkila P.J."/>
            <person name="Richardson P.M."/>
            <person name="Rouze P."/>
            <person name="Sanders I.R."/>
            <person name="Stajich J.E."/>
            <person name="Tunlid A."/>
            <person name="Tuskan G."/>
            <person name="Grigoriev I.V."/>
        </authorList>
    </citation>
    <scope>NUCLEOTIDE SEQUENCE [LARGE SCALE GENOMIC DNA]</scope>
    <source>
        <strain evidence="2">S238N-H82 / ATCC MYA-4686</strain>
    </source>
</reference>
<dbReference type="EMBL" id="DS547099">
    <property type="protein sequence ID" value="EDR09743.1"/>
    <property type="molecule type" value="Genomic_DNA"/>
</dbReference>
<evidence type="ECO:0000313" key="1">
    <source>
        <dbReference type="EMBL" id="EDR09743.1"/>
    </source>
</evidence>
<dbReference type="HOGENOM" id="CLU_725753_0_0_1"/>
<organism evidence="2">
    <name type="scientific">Laccaria bicolor (strain S238N-H82 / ATCC MYA-4686)</name>
    <name type="common">Bicoloured deceiver</name>
    <name type="synonym">Laccaria laccata var. bicolor</name>
    <dbReference type="NCBI Taxonomy" id="486041"/>
    <lineage>
        <taxon>Eukaryota</taxon>
        <taxon>Fungi</taxon>
        <taxon>Dikarya</taxon>
        <taxon>Basidiomycota</taxon>
        <taxon>Agaricomycotina</taxon>
        <taxon>Agaricomycetes</taxon>
        <taxon>Agaricomycetidae</taxon>
        <taxon>Agaricales</taxon>
        <taxon>Agaricineae</taxon>
        <taxon>Hydnangiaceae</taxon>
        <taxon>Laccaria</taxon>
    </lineage>
</organism>
<name>B0D821_LACBS</name>
<dbReference type="STRING" id="486041.B0D821"/>